<dbReference type="RefSeq" id="XP_024738659.1">
    <property type="nucleotide sequence ID" value="XM_024888477.1"/>
</dbReference>
<accession>A0A2J6TFF0</accession>
<keyword evidence="6" id="KW-1185">Reference proteome</keyword>
<dbReference type="InParanoid" id="A0A2J6TFF0"/>
<dbReference type="AlphaFoldDB" id="A0A2J6TFF0"/>
<dbReference type="PANTHER" id="PTHR43364:SF9">
    <property type="entry name" value="OXIDOREDUCTASE"/>
    <property type="match status" value="1"/>
</dbReference>
<sequence length="328" mass="37490">MASPELLESLKRSLENSKAEYVRLGKSGLKISVPFMGAMSLGPKHWAPWLIEEEEALPLLKAAYDQGINTWDPANVYSSGESERMIAKAIKKYDLPRHKLVIMTKCSVYVPEKTTWRHMFYGKEMPVSKDHVNQGGQIPSFLSRQAILNTINASLDRLETTYIDLLQIHQFDDETPVEETVEALHNLVKAGKVRYTGASSMWATQLPQLQFCAEKHGWAKFISMQNYYNTLYREEEREMNRFCNETGVGIVLWAPLQRGYVCRPPEMNGTTTRKSWRKADEFVEPAISIVRRVQEVAEIKGWKMSQVALAWINTTVSSSSLVLRKLLE</sequence>
<organism evidence="5 6">
    <name type="scientific">Hyaloscypha bicolor E</name>
    <dbReference type="NCBI Taxonomy" id="1095630"/>
    <lineage>
        <taxon>Eukaryota</taxon>
        <taxon>Fungi</taxon>
        <taxon>Dikarya</taxon>
        <taxon>Ascomycota</taxon>
        <taxon>Pezizomycotina</taxon>
        <taxon>Leotiomycetes</taxon>
        <taxon>Helotiales</taxon>
        <taxon>Hyaloscyphaceae</taxon>
        <taxon>Hyaloscypha</taxon>
        <taxon>Hyaloscypha bicolor</taxon>
    </lineage>
</organism>
<proteinExistence type="inferred from homology"/>
<dbReference type="Pfam" id="PF00248">
    <property type="entry name" value="Aldo_ket_red"/>
    <property type="match status" value="1"/>
</dbReference>
<evidence type="ECO:0000256" key="3">
    <source>
        <dbReference type="ARBA" id="ARBA00023002"/>
    </source>
</evidence>
<gene>
    <name evidence="5" type="ORF">K444DRAFT_720220</name>
</gene>
<evidence type="ECO:0000313" key="6">
    <source>
        <dbReference type="Proteomes" id="UP000235371"/>
    </source>
</evidence>
<dbReference type="InterPro" id="IPR023210">
    <property type="entry name" value="NADP_OxRdtase_dom"/>
</dbReference>
<dbReference type="InterPro" id="IPR050523">
    <property type="entry name" value="AKR_Detox_Biosynth"/>
</dbReference>
<dbReference type="GO" id="GO:0016491">
    <property type="term" value="F:oxidoreductase activity"/>
    <property type="evidence" value="ECO:0007669"/>
    <property type="project" value="UniProtKB-KW"/>
</dbReference>
<dbReference type="STRING" id="1095630.A0A2J6TFF0"/>
<evidence type="ECO:0000259" key="4">
    <source>
        <dbReference type="Pfam" id="PF00248"/>
    </source>
</evidence>
<dbReference type="GeneID" id="36596553"/>
<reference evidence="5 6" key="1">
    <citation type="submission" date="2016-04" db="EMBL/GenBank/DDBJ databases">
        <title>A degradative enzymes factory behind the ericoid mycorrhizal symbiosis.</title>
        <authorList>
            <consortium name="DOE Joint Genome Institute"/>
            <person name="Martino E."/>
            <person name="Morin E."/>
            <person name="Grelet G."/>
            <person name="Kuo A."/>
            <person name="Kohler A."/>
            <person name="Daghino S."/>
            <person name="Barry K."/>
            <person name="Choi C."/>
            <person name="Cichocki N."/>
            <person name="Clum A."/>
            <person name="Copeland A."/>
            <person name="Hainaut M."/>
            <person name="Haridas S."/>
            <person name="Labutti K."/>
            <person name="Lindquist E."/>
            <person name="Lipzen A."/>
            <person name="Khouja H.-R."/>
            <person name="Murat C."/>
            <person name="Ohm R."/>
            <person name="Olson A."/>
            <person name="Spatafora J."/>
            <person name="Veneault-Fourrey C."/>
            <person name="Henrissat B."/>
            <person name="Grigoriev I."/>
            <person name="Martin F."/>
            <person name="Perotto S."/>
        </authorList>
    </citation>
    <scope>NUCLEOTIDE SEQUENCE [LARGE SCALE GENOMIC DNA]</scope>
    <source>
        <strain evidence="5 6">E</strain>
    </source>
</reference>
<comment type="similarity">
    <text evidence="1">Belongs to the aldo/keto reductase family.</text>
</comment>
<dbReference type="PANTHER" id="PTHR43364">
    <property type="entry name" value="NADH-SPECIFIC METHYLGLYOXAL REDUCTASE-RELATED"/>
    <property type="match status" value="1"/>
</dbReference>
<feature type="domain" description="NADP-dependent oxidoreductase" evidence="4">
    <location>
        <begin position="36"/>
        <end position="313"/>
    </location>
</feature>
<keyword evidence="3" id="KW-0560">Oxidoreductase</keyword>
<keyword evidence="2" id="KW-0521">NADP</keyword>
<evidence type="ECO:0000256" key="1">
    <source>
        <dbReference type="ARBA" id="ARBA00007905"/>
    </source>
</evidence>
<dbReference type="Gene3D" id="3.20.20.100">
    <property type="entry name" value="NADP-dependent oxidoreductase domain"/>
    <property type="match status" value="1"/>
</dbReference>
<dbReference type="OrthoDB" id="37537at2759"/>
<evidence type="ECO:0000256" key="2">
    <source>
        <dbReference type="ARBA" id="ARBA00022857"/>
    </source>
</evidence>
<dbReference type="SUPFAM" id="SSF51430">
    <property type="entry name" value="NAD(P)-linked oxidoreductase"/>
    <property type="match status" value="1"/>
</dbReference>
<dbReference type="InterPro" id="IPR036812">
    <property type="entry name" value="NAD(P)_OxRdtase_dom_sf"/>
</dbReference>
<dbReference type="Proteomes" id="UP000235371">
    <property type="component" value="Unassembled WGS sequence"/>
</dbReference>
<evidence type="ECO:0000313" key="5">
    <source>
        <dbReference type="EMBL" id="PMD61755.1"/>
    </source>
</evidence>
<dbReference type="EMBL" id="KZ613786">
    <property type="protein sequence ID" value="PMD61755.1"/>
    <property type="molecule type" value="Genomic_DNA"/>
</dbReference>
<name>A0A2J6TFF0_9HELO</name>
<protein>
    <submittedName>
        <fullName evidence="5">Aldo/keto reductase</fullName>
    </submittedName>
</protein>